<comment type="subcellular location">
    <subcellularLocation>
        <location evidence="1">Nucleus</location>
    </subcellularLocation>
</comment>
<evidence type="ECO:0000256" key="2">
    <source>
        <dbReference type="ARBA" id="ARBA00022705"/>
    </source>
</evidence>
<keyword evidence="5" id="KW-0131">Cell cycle</keyword>
<accession>A0A9P6JN55</accession>
<keyword evidence="3" id="KW-0238">DNA-binding</keyword>
<feature type="compositionally biased region" description="Acidic residues" evidence="7">
    <location>
        <begin position="103"/>
        <end position="125"/>
    </location>
</feature>
<evidence type="ECO:0000256" key="7">
    <source>
        <dbReference type="SAM" id="MobiDB-lite"/>
    </source>
</evidence>
<organism evidence="8 9">
    <name type="scientific">Crepidotus variabilis</name>
    <dbReference type="NCBI Taxonomy" id="179855"/>
    <lineage>
        <taxon>Eukaryota</taxon>
        <taxon>Fungi</taxon>
        <taxon>Dikarya</taxon>
        <taxon>Basidiomycota</taxon>
        <taxon>Agaricomycotina</taxon>
        <taxon>Agaricomycetes</taxon>
        <taxon>Agaricomycetidae</taxon>
        <taxon>Agaricales</taxon>
        <taxon>Agaricineae</taxon>
        <taxon>Crepidotaceae</taxon>
        <taxon>Crepidotus</taxon>
    </lineage>
</organism>
<dbReference type="PANTHER" id="PTHR28605:SF1">
    <property type="entry name" value="CHROMOSOME TRANSMISSION FIDELITY FACTOR 8"/>
    <property type="match status" value="1"/>
</dbReference>
<comment type="similarity">
    <text evidence="6">Belongs to the CTF8 family.</text>
</comment>
<evidence type="ECO:0000313" key="8">
    <source>
        <dbReference type="EMBL" id="KAF9526340.1"/>
    </source>
</evidence>
<dbReference type="Pfam" id="PF09696">
    <property type="entry name" value="Ctf8"/>
    <property type="match status" value="1"/>
</dbReference>
<dbReference type="GO" id="GO:0031390">
    <property type="term" value="C:Ctf18 RFC-like complex"/>
    <property type="evidence" value="ECO:0007669"/>
    <property type="project" value="InterPro"/>
</dbReference>
<evidence type="ECO:0000313" key="9">
    <source>
        <dbReference type="Proteomes" id="UP000807306"/>
    </source>
</evidence>
<evidence type="ECO:0000256" key="6">
    <source>
        <dbReference type="ARBA" id="ARBA00038447"/>
    </source>
</evidence>
<keyword evidence="4" id="KW-0539">Nucleus</keyword>
<proteinExistence type="inferred from homology"/>
<dbReference type="GO" id="GO:0003677">
    <property type="term" value="F:DNA binding"/>
    <property type="evidence" value="ECO:0007669"/>
    <property type="project" value="UniProtKB-KW"/>
</dbReference>
<evidence type="ECO:0000256" key="3">
    <source>
        <dbReference type="ARBA" id="ARBA00023125"/>
    </source>
</evidence>
<keyword evidence="9" id="KW-1185">Reference proteome</keyword>
<dbReference type="GO" id="GO:0006260">
    <property type="term" value="P:DNA replication"/>
    <property type="evidence" value="ECO:0007669"/>
    <property type="project" value="UniProtKB-KW"/>
</dbReference>
<comment type="caution">
    <text evidence="8">The sequence shown here is derived from an EMBL/GenBank/DDBJ whole genome shotgun (WGS) entry which is preliminary data.</text>
</comment>
<dbReference type="GO" id="GO:0007064">
    <property type="term" value="P:mitotic sister chromatid cohesion"/>
    <property type="evidence" value="ECO:0007669"/>
    <property type="project" value="InterPro"/>
</dbReference>
<dbReference type="Proteomes" id="UP000807306">
    <property type="component" value="Unassembled WGS sequence"/>
</dbReference>
<dbReference type="EMBL" id="MU157872">
    <property type="protein sequence ID" value="KAF9526340.1"/>
    <property type="molecule type" value="Genomic_DNA"/>
</dbReference>
<reference evidence="8" key="1">
    <citation type="submission" date="2020-11" db="EMBL/GenBank/DDBJ databases">
        <authorList>
            <consortium name="DOE Joint Genome Institute"/>
            <person name="Ahrendt S."/>
            <person name="Riley R."/>
            <person name="Andreopoulos W."/>
            <person name="Labutti K."/>
            <person name="Pangilinan J."/>
            <person name="Ruiz-Duenas F.J."/>
            <person name="Barrasa J.M."/>
            <person name="Sanchez-Garcia M."/>
            <person name="Camarero S."/>
            <person name="Miyauchi S."/>
            <person name="Serrano A."/>
            <person name="Linde D."/>
            <person name="Babiker R."/>
            <person name="Drula E."/>
            <person name="Ayuso-Fernandez I."/>
            <person name="Pacheco R."/>
            <person name="Padilla G."/>
            <person name="Ferreira P."/>
            <person name="Barriuso J."/>
            <person name="Kellner H."/>
            <person name="Castanera R."/>
            <person name="Alfaro M."/>
            <person name="Ramirez L."/>
            <person name="Pisabarro A.G."/>
            <person name="Kuo A."/>
            <person name="Tritt A."/>
            <person name="Lipzen A."/>
            <person name="He G."/>
            <person name="Yan M."/>
            <person name="Ng V."/>
            <person name="Cullen D."/>
            <person name="Martin F."/>
            <person name="Rosso M.-N."/>
            <person name="Henrissat B."/>
            <person name="Hibbett D."/>
            <person name="Martinez A.T."/>
            <person name="Grigoriev I.V."/>
        </authorList>
    </citation>
    <scope>NUCLEOTIDE SEQUENCE</scope>
    <source>
        <strain evidence="8">CBS 506.95</strain>
    </source>
</reference>
<evidence type="ECO:0000256" key="1">
    <source>
        <dbReference type="ARBA" id="ARBA00004123"/>
    </source>
</evidence>
<evidence type="ECO:0000256" key="4">
    <source>
        <dbReference type="ARBA" id="ARBA00023242"/>
    </source>
</evidence>
<gene>
    <name evidence="8" type="ORF">CPB83DRAFT_817154</name>
</gene>
<dbReference type="InterPro" id="IPR018607">
    <property type="entry name" value="Ctf8"/>
</dbReference>
<dbReference type="AlphaFoldDB" id="A0A9P6JN55"/>
<name>A0A9P6JN55_9AGAR</name>
<feature type="region of interest" description="Disordered" evidence="7">
    <location>
        <begin position="92"/>
        <end position="127"/>
    </location>
</feature>
<evidence type="ECO:0000256" key="5">
    <source>
        <dbReference type="ARBA" id="ARBA00023306"/>
    </source>
</evidence>
<dbReference type="PANTHER" id="PTHR28605">
    <property type="entry name" value="CTF8, CHROMOSOME TRANSMISSION FIDELITY FACTOR 8 HOMOLOG (S. CEREVISIAE)"/>
    <property type="match status" value="1"/>
</dbReference>
<protein>
    <submittedName>
        <fullName evidence="8">Ctf8-domain-containing protein</fullName>
    </submittedName>
</protein>
<sequence length="155" mass="17144">MLIPITLPSSTSSSFSNPKLPPTIAKISHDEFVLIELQGALEIEGSNPRERDGKFIGTFKMDEATNKPTLLIGHHLLEGKVQTLAKPLGILVRNPNRNSSPKEDEEEEEEIDDMAVDNVNGEDLEQPSSGWTITAIVKKKIIFSKRPMPVMGKKL</sequence>
<keyword evidence="2" id="KW-0235">DNA replication</keyword>
<dbReference type="OrthoDB" id="121932at2759"/>